<keyword evidence="1" id="KW-0812">Transmembrane</keyword>
<evidence type="ECO:0000313" key="2">
    <source>
        <dbReference type="EMBL" id="KAK9132731.1"/>
    </source>
</evidence>
<proteinExistence type="predicted"/>
<name>A0AAP0P9P5_9MAGN</name>
<evidence type="ECO:0000313" key="3">
    <source>
        <dbReference type="Proteomes" id="UP001419268"/>
    </source>
</evidence>
<comment type="caution">
    <text evidence="2">The sequence shown here is derived from an EMBL/GenBank/DDBJ whole genome shotgun (WGS) entry which is preliminary data.</text>
</comment>
<dbReference type="AlphaFoldDB" id="A0AAP0P9P5"/>
<keyword evidence="3" id="KW-1185">Reference proteome</keyword>
<reference evidence="2 3" key="1">
    <citation type="submission" date="2024-01" db="EMBL/GenBank/DDBJ databases">
        <title>Genome assemblies of Stephania.</title>
        <authorList>
            <person name="Yang L."/>
        </authorList>
    </citation>
    <scope>NUCLEOTIDE SEQUENCE [LARGE SCALE GENOMIC DNA]</scope>
    <source>
        <strain evidence="2">JXDWG</strain>
        <tissue evidence="2">Leaf</tissue>
    </source>
</reference>
<dbReference type="EMBL" id="JBBNAG010000005">
    <property type="protein sequence ID" value="KAK9132731.1"/>
    <property type="molecule type" value="Genomic_DNA"/>
</dbReference>
<sequence length="54" mass="6412">MGRAPLHHRLHVPSIFFFLKLGFSPLCFRFFFLFYVFMAVHICCLLTGLLFVLF</sequence>
<dbReference type="Proteomes" id="UP001419268">
    <property type="component" value="Unassembled WGS sequence"/>
</dbReference>
<keyword evidence="1" id="KW-0472">Membrane</keyword>
<keyword evidence="1" id="KW-1133">Transmembrane helix</keyword>
<evidence type="ECO:0000256" key="1">
    <source>
        <dbReference type="SAM" id="Phobius"/>
    </source>
</evidence>
<organism evidence="2 3">
    <name type="scientific">Stephania cephalantha</name>
    <dbReference type="NCBI Taxonomy" id="152367"/>
    <lineage>
        <taxon>Eukaryota</taxon>
        <taxon>Viridiplantae</taxon>
        <taxon>Streptophyta</taxon>
        <taxon>Embryophyta</taxon>
        <taxon>Tracheophyta</taxon>
        <taxon>Spermatophyta</taxon>
        <taxon>Magnoliopsida</taxon>
        <taxon>Ranunculales</taxon>
        <taxon>Menispermaceae</taxon>
        <taxon>Menispermoideae</taxon>
        <taxon>Cissampelideae</taxon>
        <taxon>Stephania</taxon>
    </lineage>
</organism>
<gene>
    <name evidence="2" type="ORF">Scep_012259</name>
</gene>
<accession>A0AAP0P9P5</accession>
<protein>
    <submittedName>
        <fullName evidence="2">Uncharacterized protein</fullName>
    </submittedName>
</protein>
<feature type="transmembrane region" description="Helical" evidence="1">
    <location>
        <begin position="30"/>
        <end position="53"/>
    </location>
</feature>